<feature type="active site" description="O-(5'-phospho-DNA)-tyrosine intermediate" evidence="8 9">
    <location>
        <position position="133"/>
    </location>
</feature>
<evidence type="ECO:0000256" key="10">
    <source>
        <dbReference type="SAM" id="MobiDB-lite"/>
    </source>
</evidence>
<dbReference type="GO" id="GO:0005524">
    <property type="term" value="F:ATP binding"/>
    <property type="evidence" value="ECO:0007669"/>
    <property type="project" value="UniProtKB-UniRule"/>
</dbReference>
<dbReference type="GO" id="GO:0006265">
    <property type="term" value="P:DNA topological change"/>
    <property type="evidence" value="ECO:0007669"/>
    <property type="project" value="UniProtKB-UniRule"/>
</dbReference>
<dbReference type="FunFam" id="1.10.268.10:FF:000001">
    <property type="entry name" value="DNA gyrase subunit A"/>
    <property type="match status" value="1"/>
</dbReference>
<keyword evidence="13" id="KW-1185">Reference proteome</keyword>
<dbReference type="InterPro" id="IPR006691">
    <property type="entry name" value="GyrA/parC_rep"/>
</dbReference>
<dbReference type="InterPro" id="IPR013760">
    <property type="entry name" value="Topo_IIA-like_dom_sf"/>
</dbReference>
<dbReference type="CDD" id="cd00187">
    <property type="entry name" value="TOP4c"/>
    <property type="match status" value="1"/>
</dbReference>
<feature type="domain" description="Topo IIA-type catalytic" evidence="11">
    <location>
        <begin position="45"/>
        <end position="536"/>
    </location>
</feature>
<dbReference type="Pfam" id="PF03989">
    <property type="entry name" value="DNA_gyraseA_C"/>
    <property type="match status" value="6"/>
</dbReference>
<dbReference type="SUPFAM" id="SSF101904">
    <property type="entry name" value="GyrA/ParC C-terminal domain-like"/>
    <property type="match status" value="1"/>
</dbReference>
<dbReference type="Gene3D" id="2.120.10.90">
    <property type="entry name" value="DNA gyrase/topoisomerase IV, subunit A, C-terminal"/>
    <property type="match status" value="1"/>
</dbReference>
<accession>A0A547PEM3</accession>
<feature type="region of interest" description="Disordered" evidence="10">
    <location>
        <begin position="888"/>
        <end position="933"/>
    </location>
</feature>
<evidence type="ECO:0000256" key="7">
    <source>
        <dbReference type="ARBA" id="ARBA00023235"/>
    </source>
</evidence>
<evidence type="ECO:0000256" key="9">
    <source>
        <dbReference type="PROSITE-ProRule" id="PRU01384"/>
    </source>
</evidence>
<dbReference type="SMART" id="SM00434">
    <property type="entry name" value="TOP4c"/>
    <property type="match status" value="1"/>
</dbReference>
<name>A0A547PEM3_9SPHN</name>
<evidence type="ECO:0000256" key="3">
    <source>
        <dbReference type="ARBA" id="ARBA00022741"/>
    </source>
</evidence>
<evidence type="ECO:0000256" key="5">
    <source>
        <dbReference type="ARBA" id="ARBA00023029"/>
    </source>
</evidence>
<dbReference type="NCBIfam" id="TIGR01063">
    <property type="entry name" value="gyrA"/>
    <property type="match status" value="1"/>
</dbReference>
<evidence type="ECO:0000313" key="12">
    <source>
        <dbReference type="EMBL" id="TRD12593.1"/>
    </source>
</evidence>
<dbReference type="Gene3D" id="1.10.268.10">
    <property type="entry name" value="Topoisomerase, domain 3"/>
    <property type="match status" value="1"/>
</dbReference>
<dbReference type="InterPro" id="IPR050220">
    <property type="entry name" value="Type_II_DNA_Topoisomerases"/>
</dbReference>
<dbReference type="Gene3D" id="3.90.199.10">
    <property type="entry name" value="Topoisomerase II, domain 5"/>
    <property type="match status" value="1"/>
</dbReference>
<comment type="subcellular location">
    <subcellularLocation>
        <location evidence="8">Cytoplasm</location>
    </subcellularLocation>
</comment>
<feature type="short sequence motif" description="GyrA-box" evidence="8">
    <location>
        <begin position="563"/>
        <end position="569"/>
    </location>
</feature>
<dbReference type="FunFam" id="3.30.1360.40:FF:000002">
    <property type="entry name" value="DNA gyrase subunit A"/>
    <property type="match status" value="1"/>
</dbReference>
<evidence type="ECO:0000256" key="2">
    <source>
        <dbReference type="ARBA" id="ARBA00008263"/>
    </source>
</evidence>
<dbReference type="PANTHER" id="PTHR43493:SF5">
    <property type="entry name" value="DNA GYRASE SUBUNIT A, CHLOROPLASTIC_MITOCHONDRIAL"/>
    <property type="match status" value="1"/>
</dbReference>
<dbReference type="Pfam" id="PF00521">
    <property type="entry name" value="DNA_topoisoIV"/>
    <property type="match status" value="1"/>
</dbReference>
<dbReference type="NCBIfam" id="NF004044">
    <property type="entry name" value="PRK05561.1"/>
    <property type="match status" value="1"/>
</dbReference>
<dbReference type="PANTHER" id="PTHR43493">
    <property type="entry name" value="DNA GYRASE/TOPOISOMERASE SUBUNIT A"/>
    <property type="match status" value="1"/>
</dbReference>
<keyword evidence="7 8" id="KW-0413">Isomerase</keyword>
<dbReference type="GO" id="GO:0006261">
    <property type="term" value="P:DNA-templated DNA replication"/>
    <property type="evidence" value="ECO:0007669"/>
    <property type="project" value="UniProtKB-UniRule"/>
</dbReference>
<dbReference type="InterPro" id="IPR005743">
    <property type="entry name" value="GyrA"/>
</dbReference>
<feature type="compositionally biased region" description="Acidic residues" evidence="10">
    <location>
        <begin position="889"/>
        <end position="901"/>
    </location>
</feature>
<reference evidence="12 13" key="1">
    <citation type="submission" date="2019-06" db="EMBL/GenBank/DDBJ databases">
        <title>Erythrobacter insulae sp. nov., isolated from a tidal flat.</title>
        <authorList>
            <person name="Yoon J.-H."/>
        </authorList>
    </citation>
    <scope>NUCLEOTIDE SEQUENCE [LARGE SCALE GENOMIC DNA]</scope>
    <source>
        <strain evidence="12 13">JBTF-M21</strain>
    </source>
</reference>
<comment type="similarity">
    <text evidence="2 8">Belongs to the type II topoisomerase GyrA/ParC subunit family.</text>
</comment>
<comment type="function">
    <text evidence="8">A type II topoisomerase that negatively supercoils closed circular double-stranded (ds) DNA in an ATP-dependent manner to modulate DNA topology and maintain chromosomes in an underwound state. Negative supercoiling favors strand separation, and DNA replication, transcription, recombination and repair, all of which involve strand separation. Also able to catalyze the interconversion of other topological isomers of dsDNA rings, including catenanes and knotted rings. Type II topoisomerases break and join 2 DNA strands simultaneously in an ATP-dependent manner.</text>
</comment>
<organism evidence="12 13">
    <name type="scientific">Erythrobacter insulae</name>
    <dbReference type="NCBI Taxonomy" id="2584124"/>
    <lineage>
        <taxon>Bacteria</taxon>
        <taxon>Pseudomonadati</taxon>
        <taxon>Pseudomonadota</taxon>
        <taxon>Alphaproteobacteria</taxon>
        <taxon>Sphingomonadales</taxon>
        <taxon>Erythrobacteraceae</taxon>
        <taxon>Erythrobacter/Porphyrobacter group</taxon>
        <taxon>Erythrobacter</taxon>
    </lineage>
</organism>
<comment type="caution">
    <text evidence="12">The sequence shown here is derived from an EMBL/GenBank/DDBJ whole genome shotgun (WGS) entry which is preliminary data.</text>
</comment>
<evidence type="ECO:0000259" key="11">
    <source>
        <dbReference type="PROSITE" id="PS52040"/>
    </source>
</evidence>
<keyword evidence="4 8" id="KW-0067">ATP-binding</keyword>
<dbReference type="NCBIfam" id="NF004043">
    <property type="entry name" value="PRK05560.1"/>
    <property type="match status" value="1"/>
</dbReference>
<evidence type="ECO:0000256" key="4">
    <source>
        <dbReference type="ARBA" id="ARBA00022840"/>
    </source>
</evidence>
<dbReference type="GO" id="GO:0005694">
    <property type="term" value="C:chromosome"/>
    <property type="evidence" value="ECO:0007669"/>
    <property type="project" value="InterPro"/>
</dbReference>
<comment type="miscellaneous">
    <text evidence="8">Few gyrases are as efficient as E.coli at forming negative supercoils. Not all organisms have 2 type II topoisomerases; in organisms with a single type II topoisomerase this enzyme also has to decatenate newly replicated chromosomes.</text>
</comment>
<evidence type="ECO:0000256" key="1">
    <source>
        <dbReference type="ARBA" id="ARBA00000185"/>
    </source>
</evidence>
<protein>
    <recommendedName>
        <fullName evidence="8">DNA gyrase subunit A</fullName>
        <ecNumber evidence="8">5.6.2.2</ecNumber>
    </recommendedName>
</protein>
<dbReference type="GO" id="GO:0009330">
    <property type="term" value="C:DNA topoisomerase type II (double strand cut, ATP-hydrolyzing) complex"/>
    <property type="evidence" value="ECO:0007669"/>
    <property type="project" value="TreeGrafter"/>
</dbReference>
<dbReference type="InterPro" id="IPR035516">
    <property type="entry name" value="Gyrase/topoIV_suA_C"/>
</dbReference>
<dbReference type="SUPFAM" id="SSF56719">
    <property type="entry name" value="Type II DNA topoisomerase"/>
    <property type="match status" value="1"/>
</dbReference>
<dbReference type="HAMAP" id="MF_01897">
    <property type="entry name" value="GyrA"/>
    <property type="match status" value="1"/>
</dbReference>
<dbReference type="InterPro" id="IPR013757">
    <property type="entry name" value="Topo_IIA_A_a_sf"/>
</dbReference>
<comment type="catalytic activity">
    <reaction evidence="1 8 9">
        <text>ATP-dependent breakage, passage and rejoining of double-stranded DNA.</text>
        <dbReference type="EC" id="5.6.2.2"/>
    </reaction>
</comment>
<dbReference type="InterPro" id="IPR002205">
    <property type="entry name" value="Topo_IIA_dom_A"/>
</dbReference>
<evidence type="ECO:0000256" key="8">
    <source>
        <dbReference type="HAMAP-Rule" id="MF_01897"/>
    </source>
</evidence>
<dbReference type="FunFam" id="3.90.199.10:FF:000001">
    <property type="entry name" value="DNA gyrase subunit A"/>
    <property type="match status" value="1"/>
</dbReference>
<keyword evidence="5 8" id="KW-0799">Topoisomerase</keyword>
<evidence type="ECO:0000256" key="6">
    <source>
        <dbReference type="ARBA" id="ARBA00023125"/>
    </source>
</evidence>
<dbReference type="Proteomes" id="UP000316343">
    <property type="component" value="Unassembled WGS sequence"/>
</dbReference>
<comment type="subunit">
    <text evidence="8">Heterotetramer, composed of two GyrA and two GyrB chains. In the heterotetramer, GyrA contains the active site tyrosine that forms a transient covalent intermediate with DNA, while GyrB binds cofactors and catalyzes ATP hydrolysis.</text>
</comment>
<dbReference type="GO" id="GO:0034335">
    <property type="term" value="F:DNA negative supercoiling activity"/>
    <property type="evidence" value="ECO:0007669"/>
    <property type="project" value="UniProtKB-ARBA"/>
</dbReference>
<keyword evidence="8" id="KW-0963">Cytoplasm</keyword>
<dbReference type="InterPro" id="IPR013758">
    <property type="entry name" value="Topo_IIA_A/C_ab"/>
</dbReference>
<dbReference type="EC" id="5.6.2.2" evidence="8"/>
<sequence>MSDDNETIEPTVPSPMGDYERIDIVDEMKTSYLDYAMSVIVSRALPDVRDGLKPVHRRILYASQEGGFVAGRPYRKSAKIVGDVMGNYHPHGDSAIYDALARMTQDWSMRVPLIDGQGNFGSMDPDPPASMRYTEARLARVANTLLDDLDKDTVNFADNYDGSTQEPTVLPARFPNLLVNGAGGIAVGMATNVPPHNLGEVIDGCLAFIEDPTITTEQLFEIIPGPDFPTAPLILGSSGAKSAYTTGRGSILMRCRHEIETKRGDRQSIILTSIPYQVGKSGLVEKIADAAKEKRIEGISDIRDESSREGVRVVVDLKRDASPEVVLNQMWRYTPAQSSFPANMLAIRSGRPETLTLRDIIQSFIAFREEVITRRTKFELNKARERAHLLLGLVVAVSNLDEVVAMIRGASNPAEARGKLLAKEWPIGDIAQYIRLVEAIEPSADQEDGTYRLSERQVKAILELRLHRLTALGRDEIGDELKELSIQIEELLSILGDRVKLYGVMREELEEIKATYATPRVSEIAPAWDGLEDEDLIERDEMVVTVTLDGYIKRTPLSTFRAQNRGGKGRAGMSTKDEDAIAEMFVTSTHTPVLFFSTAGKVYRLKVWKLPEGGPTTRGRPIINMLPALDDGETIKTVLPLPEDETEWGALSVVFATAKGNVRRNSMDAFTNIPSNGKFAMKFDEESEDHLIGVRLVSAGDDALLATRMGKAIRFSAEDVREFTSRTSTGVRGMKLAEGDEVVSLSTLTATGTTPEEREQYLKFAPWKGEKEGKPDLTEERYEMLKDKEQFILTVCANGYGKVSSAYEYRRIGRGGQGLINIDNIARNGPVVASFNVEKGQQLMLVTDQAKLIRIGLESLRVIGRNSAGVRLFTVGKNETIVSAVKIDETEEPENEAEEAVAAELESGTASAAAPELAGETDTGSDGDGETAE</sequence>
<keyword evidence="3 8" id="KW-0547">Nucleotide-binding</keyword>
<dbReference type="GO" id="GO:0005737">
    <property type="term" value="C:cytoplasm"/>
    <property type="evidence" value="ECO:0007669"/>
    <property type="project" value="UniProtKB-SubCell"/>
</dbReference>
<dbReference type="EMBL" id="VHJK01000001">
    <property type="protein sequence ID" value="TRD12593.1"/>
    <property type="molecule type" value="Genomic_DNA"/>
</dbReference>
<dbReference type="PROSITE" id="PS52040">
    <property type="entry name" value="TOPO_IIA"/>
    <property type="match status" value="1"/>
</dbReference>
<dbReference type="Gene3D" id="3.30.1360.40">
    <property type="match status" value="1"/>
</dbReference>
<proteinExistence type="inferred from homology"/>
<dbReference type="OrthoDB" id="9806486at2"/>
<gene>
    <name evidence="8 12" type="primary">gyrA</name>
    <name evidence="12" type="ORF">FGU71_12445</name>
</gene>
<feature type="compositionally biased region" description="Acidic residues" evidence="10">
    <location>
        <begin position="923"/>
        <end position="933"/>
    </location>
</feature>
<dbReference type="RefSeq" id="WP_142788865.1">
    <property type="nucleotide sequence ID" value="NZ_VHJK01000001.1"/>
</dbReference>
<dbReference type="AlphaFoldDB" id="A0A547PEM3"/>
<dbReference type="GO" id="GO:0003677">
    <property type="term" value="F:DNA binding"/>
    <property type="evidence" value="ECO:0007669"/>
    <property type="project" value="UniProtKB-UniRule"/>
</dbReference>
<keyword evidence="6 8" id="KW-0238">DNA-binding</keyword>
<evidence type="ECO:0000313" key="13">
    <source>
        <dbReference type="Proteomes" id="UP000316343"/>
    </source>
</evidence>